<dbReference type="SUPFAM" id="SSF51735">
    <property type="entry name" value="NAD(P)-binding Rossmann-fold domains"/>
    <property type="match status" value="1"/>
</dbReference>
<dbReference type="SMART" id="SM00829">
    <property type="entry name" value="PKS_ER"/>
    <property type="match status" value="1"/>
</dbReference>
<dbReference type="GO" id="GO:0016628">
    <property type="term" value="F:oxidoreductase activity, acting on the CH-CH group of donors, NAD or NADP as acceptor"/>
    <property type="evidence" value="ECO:0007669"/>
    <property type="project" value="InterPro"/>
</dbReference>
<dbReference type="CDD" id="cd05288">
    <property type="entry name" value="PGDH"/>
    <property type="match status" value="1"/>
</dbReference>
<keyword evidence="5" id="KW-1185">Reference proteome</keyword>
<dbReference type="Gene3D" id="3.90.180.10">
    <property type="entry name" value="Medium-chain alcohol dehydrogenases, catalytic domain"/>
    <property type="match status" value="1"/>
</dbReference>
<dbReference type="InterPro" id="IPR013149">
    <property type="entry name" value="ADH-like_C"/>
</dbReference>
<evidence type="ECO:0000256" key="1">
    <source>
        <dbReference type="ARBA" id="ARBA00023002"/>
    </source>
</evidence>
<dbReference type="Gene3D" id="3.40.50.720">
    <property type="entry name" value="NAD(P)-binding Rossmann-like Domain"/>
    <property type="match status" value="1"/>
</dbReference>
<dbReference type="InterPro" id="IPR045010">
    <property type="entry name" value="MDR_fam"/>
</dbReference>
<dbReference type="EMBL" id="SDPM01000006">
    <property type="protein sequence ID" value="RXZ86091.1"/>
    <property type="molecule type" value="Genomic_DNA"/>
</dbReference>
<dbReference type="FunFam" id="3.40.50.720:FF:000121">
    <property type="entry name" value="Prostaglandin reductase 2"/>
    <property type="match status" value="1"/>
</dbReference>
<dbReference type="Proteomes" id="UP000292686">
    <property type="component" value="Unassembled WGS sequence"/>
</dbReference>
<dbReference type="InterPro" id="IPR036291">
    <property type="entry name" value="NAD(P)-bd_dom_sf"/>
</dbReference>
<evidence type="ECO:0000313" key="3">
    <source>
        <dbReference type="EMBL" id="NYD68734.1"/>
    </source>
</evidence>
<dbReference type="EMBL" id="JACCBI010000001">
    <property type="protein sequence ID" value="NYD68734.1"/>
    <property type="molecule type" value="Genomic_DNA"/>
</dbReference>
<evidence type="ECO:0000313" key="5">
    <source>
        <dbReference type="Proteomes" id="UP000292686"/>
    </source>
</evidence>
<evidence type="ECO:0000313" key="4">
    <source>
        <dbReference type="EMBL" id="RXZ86091.1"/>
    </source>
</evidence>
<gene>
    <name evidence="3" type="ORF">BJ972_003253</name>
    <name evidence="4" type="ORF">ESP50_12915</name>
</gene>
<dbReference type="SUPFAM" id="SSF50129">
    <property type="entry name" value="GroES-like"/>
    <property type="match status" value="1"/>
</dbReference>
<protein>
    <submittedName>
        <fullName evidence="4">NADP-dependent oxidoreductase</fullName>
    </submittedName>
</protein>
<organism evidence="4 5">
    <name type="scientific">Agromyces atrinae</name>
    <dbReference type="NCBI Taxonomy" id="592376"/>
    <lineage>
        <taxon>Bacteria</taxon>
        <taxon>Bacillati</taxon>
        <taxon>Actinomycetota</taxon>
        <taxon>Actinomycetes</taxon>
        <taxon>Micrococcales</taxon>
        <taxon>Microbacteriaceae</taxon>
        <taxon>Agromyces</taxon>
    </lineage>
</organism>
<dbReference type="InterPro" id="IPR020843">
    <property type="entry name" value="ER"/>
</dbReference>
<evidence type="ECO:0000313" key="6">
    <source>
        <dbReference type="Proteomes" id="UP000581087"/>
    </source>
</evidence>
<dbReference type="Pfam" id="PF16884">
    <property type="entry name" value="ADH_N_2"/>
    <property type="match status" value="1"/>
</dbReference>
<accession>A0A4Q2M802</accession>
<dbReference type="InterPro" id="IPR011032">
    <property type="entry name" value="GroES-like_sf"/>
</dbReference>
<name>A0A4Q2M802_9MICO</name>
<dbReference type="OrthoDB" id="9805663at2"/>
<dbReference type="PANTHER" id="PTHR43205">
    <property type="entry name" value="PROSTAGLANDIN REDUCTASE"/>
    <property type="match status" value="1"/>
</dbReference>
<reference evidence="3 6" key="2">
    <citation type="submission" date="2020-07" db="EMBL/GenBank/DDBJ databases">
        <title>Sequencing the genomes of 1000 actinobacteria strains.</title>
        <authorList>
            <person name="Klenk H.-P."/>
        </authorList>
    </citation>
    <scope>NUCLEOTIDE SEQUENCE [LARGE SCALE GENOMIC DNA]</scope>
    <source>
        <strain evidence="3 6">DSM 23870</strain>
    </source>
</reference>
<dbReference type="Proteomes" id="UP000581087">
    <property type="component" value="Unassembled WGS sequence"/>
</dbReference>
<reference evidence="4 5" key="1">
    <citation type="submission" date="2019-01" db="EMBL/GenBank/DDBJ databases">
        <title>Agromyces.</title>
        <authorList>
            <person name="Li J."/>
        </authorList>
    </citation>
    <scope>NUCLEOTIDE SEQUENCE [LARGE SCALE GENOMIC DNA]</scope>
    <source>
        <strain evidence="4 5">DSM 23870</strain>
    </source>
</reference>
<dbReference type="AlphaFoldDB" id="A0A4Q2M802"/>
<proteinExistence type="predicted"/>
<dbReference type="Pfam" id="PF00107">
    <property type="entry name" value="ADH_zinc_N"/>
    <property type="match status" value="1"/>
</dbReference>
<evidence type="ECO:0000259" key="2">
    <source>
        <dbReference type="SMART" id="SM00829"/>
    </source>
</evidence>
<comment type="caution">
    <text evidence="4">The sequence shown here is derived from an EMBL/GenBank/DDBJ whole genome shotgun (WGS) entry which is preliminary data.</text>
</comment>
<dbReference type="PANTHER" id="PTHR43205:SF7">
    <property type="entry name" value="PROSTAGLANDIN REDUCTASE 1"/>
    <property type="match status" value="1"/>
</dbReference>
<sequence>MTTLSTQIQLASRPVGWPTHDDFRRVVVELEPLAPGEVRVVNEFISVDPYMRGRMNDVRSYTPPYALDATMTGGAIGRVTESESTDVPVGAVVSHQLGWRDVAQGDASGFRVVPELPGVPLSAYLGILGMTGLTAYVGLLEIAHLAEGDTVFISGAAGAVGTAAGQIARLRGASRVIGSAGTDEKVALLTEKYGYDAAFNYRSGPVRELLAAAAPDGIDVYFDNVGGDHLEAALDAFSDGGRAALCGAIANYNSDETPAGPDNMSNIVTRGLTLRGFTVGNYLEHFPAFQHDMAEWFAAGSIVFDETVVDGIDNSVDAFLGLMRGENTGKMVVRTAV</sequence>
<dbReference type="RefSeq" id="WP_129175782.1">
    <property type="nucleotide sequence ID" value="NZ_JACCBI010000001.1"/>
</dbReference>
<keyword evidence="1" id="KW-0560">Oxidoreductase</keyword>
<feature type="domain" description="Enoyl reductase (ER)" evidence="2">
    <location>
        <begin position="18"/>
        <end position="333"/>
    </location>
</feature>
<dbReference type="InterPro" id="IPR041694">
    <property type="entry name" value="ADH_N_2"/>
</dbReference>